<dbReference type="AlphaFoldDB" id="A0A834TR50"/>
<dbReference type="EMBL" id="JAAIUW010000006">
    <property type="protein sequence ID" value="KAF7825406.1"/>
    <property type="molecule type" value="Genomic_DNA"/>
</dbReference>
<dbReference type="Proteomes" id="UP000634136">
    <property type="component" value="Unassembled WGS sequence"/>
</dbReference>
<protein>
    <submittedName>
        <fullName evidence="1">Uncharacterized protein</fullName>
    </submittedName>
</protein>
<gene>
    <name evidence="1" type="ORF">G2W53_016570</name>
</gene>
<comment type="caution">
    <text evidence="1">The sequence shown here is derived from an EMBL/GenBank/DDBJ whole genome shotgun (WGS) entry which is preliminary data.</text>
</comment>
<proteinExistence type="predicted"/>
<evidence type="ECO:0000313" key="2">
    <source>
        <dbReference type="Proteomes" id="UP000634136"/>
    </source>
</evidence>
<evidence type="ECO:0000313" key="1">
    <source>
        <dbReference type="EMBL" id="KAF7825406.1"/>
    </source>
</evidence>
<organism evidence="1 2">
    <name type="scientific">Senna tora</name>
    <dbReference type="NCBI Taxonomy" id="362788"/>
    <lineage>
        <taxon>Eukaryota</taxon>
        <taxon>Viridiplantae</taxon>
        <taxon>Streptophyta</taxon>
        <taxon>Embryophyta</taxon>
        <taxon>Tracheophyta</taxon>
        <taxon>Spermatophyta</taxon>
        <taxon>Magnoliopsida</taxon>
        <taxon>eudicotyledons</taxon>
        <taxon>Gunneridae</taxon>
        <taxon>Pentapetalae</taxon>
        <taxon>rosids</taxon>
        <taxon>fabids</taxon>
        <taxon>Fabales</taxon>
        <taxon>Fabaceae</taxon>
        <taxon>Caesalpinioideae</taxon>
        <taxon>Cassia clade</taxon>
        <taxon>Senna</taxon>
    </lineage>
</organism>
<sequence>MDETLKGSVYVQHINEESLSRIRGLPLLSLTVKSSACDFLAHRAPCLLPSLSLSSNAIDASPFRRNTKLIPSPIPPLCRALKVLLPHEPPLRAAILVSIILRSDLVHAALKNFWGEIRSPGSSSLGLCQPSFRRISLPCCSITQRTQVCFFVLFLIPEEI</sequence>
<keyword evidence="2" id="KW-1185">Reference proteome</keyword>
<accession>A0A834TR50</accession>
<name>A0A834TR50_9FABA</name>
<reference evidence="1" key="1">
    <citation type="submission" date="2020-09" db="EMBL/GenBank/DDBJ databases">
        <title>Genome-Enabled Discovery of Anthraquinone Biosynthesis in Senna tora.</title>
        <authorList>
            <person name="Kang S.-H."/>
            <person name="Pandey R.P."/>
            <person name="Lee C.-M."/>
            <person name="Sim J.-S."/>
            <person name="Jeong J.-T."/>
            <person name="Choi B.-S."/>
            <person name="Jung M."/>
            <person name="Ginzburg D."/>
            <person name="Zhao K."/>
            <person name="Won S.Y."/>
            <person name="Oh T.-J."/>
            <person name="Yu Y."/>
            <person name="Kim N.-H."/>
            <person name="Lee O.R."/>
            <person name="Lee T.-H."/>
            <person name="Bashyal P."/>
            <person name="Kim T.-S."/>
            <person name="Lee W.-H."/>
            <person name="Kawkins C."/>
            <person name="Kim C.-K."/>
            <person name="Kim J.S."/>
            <person name="Ahn B.O."/>
            <person name="Rhee S.Y."/>
            <person name="Sohng J.K."/>
        </authorList>
    </citation>
    <scope>NUCLEOTIDE SEQUENCE</scope>
    <source>
        <tissue evidence="1">Leaf</tissue>
    </source>
</reference>